<reference evidence="2" key="1">
    <citation type="submission" date="2015-12" db="EMBL/GenBank/DDBJ databases">
        <title>Update maize B73 reference genome by single molecule sequencing technologies.</title>
        <authorList>
            <consortium name="Maize Genome Sequencing Project"/>
            <person name="Ware D."/>
        </authorList>
    </citation>
    <scope>NUCLEOTIDE SEQUENCE [LARGE SCALE GENOMIC DNA]</scope>
    <source>
        <strain evidence="2">cv. B73</strain>
    </source>
</reference>
<name>A0A804MIT3_MAIZE</name>
<dbReference type="Gramene" id="Zm00001eb088990_T002">
    <property type="protein sequence ID" value="Zm00001eb088990_P002"/>
    <property type="gene ID" value="Zm00001eb088990"/>
</dbReference>
<dbReference type="Proteomes" id="UP000007305">
    <property type="component" value="Chromosome 2"/>
</dbReference>
<protein>
    <recommendedName>
        <fullName evidence="3">GRAM domain-containing protein</fullName>
    </recommendedName>
</protein>
<dbReference type="InterPro" id="IPR011993">
    <property type="entry name" value="PH-like_dom_sf"/>
</dbReference>
<dbReference type="PANTHER" id="PTHR31969">
    <property type="entry name" value="GEM-LIKE PROTEIN 2"/>
    <property type="match status" value="1"/>
</dbReference>
<dbReference type="AlphaFoldDB" id="A0A804MIT3"/>
<keyword evidence="2" id="KW-1185">Reference proteome</keyword>
<organism evidence="1 2">
    <name type="scientific">Zea mays</name>
    <name type="common">Maize</name>
    <dbReference type="NCBI Taxonomy" id="4577"/>
    <lineage>
        <taxon>Eukaryota</taxon>
        <taxon>Viridiplantae</taxon>
        <taxon>Streptophyta</taxon>
        <taxon>Embryophyta</taxon>
        <taxon>Tracheophyta</taxon>
        <taxon>Spermatophyta</taxon>
        <taxon>Magnoliopsida</taxon>
        <taxon>Liliopsida</taxon>
        <taxon>Poales</taxon>
        <taxon>Poaceae</taxon>
        <taxon>PACMAD clade</taxon>
        <taxon>Panicoideae</taxon>
        <taxon>Andropogonodae</taxon>
        <taxon>Andropogoneae</taxon>
        <taxon>Tripsacinae</taxon>
        <taxon>Zea</taxon>
    </lineage>
</organism>
<dbReference type="InterPro" id="IPR037848">
    <property type="entry name" value="GEM-like"/>
</dbReference>
<sequence length="188" mass="21349">MLFISTKKIAFHSDRPLSFTSPKGGSTRVPYKVLIPTERMKSALVRENLYNPDETYIDVVTVDGFDFWFMGFVSYEKSFKYLQQVIAVRDWQPEWRGFLAGVATSLLRRAIAWAEPPSARIELTNPPSSSPFRLQRVSRFKSQIRARERVVDFSGHGVRRGLERAAALSRRGWGEVICTVGSVDDGSD</sequence>
<evidence type="ECO:0000313" key="1">
    <source>
        <dbReference type="EnsemblPlants" id="Zm00001eb088990_P002"/>
    </source>
</evidence>
<evidence type="ECO:0000313" key="2">
    <source>
        <dbReference type="Proteomes" id="UP000007305"/>
    </source>
</evidence>
<dbReference type="Gramene" id="Zm00001eb088990_T001">
    <property type="protein sequence ID" value="Zm00001eb088990_P001"/>
    <property type="gene ID" value="Zm00001eb088990"/>
</dbReference>
<evidence type="ECO:0008006" key="3">
    <source>
        <dbReference type="Google" id="ProtNLM"/>
    </source>
</evidence>
<reference evidence="1" key="3">
    <citation type="submission" date="2021-05" db="UniProtKB">
        <authorList>
            <consortium name="EnsemblPlants"/>
        </authorList>
    </citation>
    <scope>IDENTIFICATION</scope>
    <source>
        <strain evidence="1">cv. B73</strain>
    </source>
</reference>
<dbReference type="EnsemblPlants" id="Zm00001eb088990_T002">
    <property type="protein sequence ID" value="Zm00001eb088990_P002"/>
    <property type="gene ID" value="Zm00001eb088990"/>
</dbReference>
<reference evidence="1" key="2">
    <citation type="submission" date="2019-07" db="EMBL/GenBank/DDBJ databases">
        <authorList>
            <person name="Seetharam A."/>
            <person name="Woodhouse M."/>
            <person name="Cannon E."/>
        </authorList>
    </citation>
    <scope>NUCLEOTIDE SEQUENCE [LARGE SCALE GENOMIC DNA]</scope>
    <source>
        <strain evidence="1">cv. B73</strain>
    </source>
</reference>
<accession>A0A804MIT3</accession>
<dbReference type="EnsemblPlants" id="Zm00001eb088990_T001">
    <property type="protein sequence ID" value="Zm00001eb088990_P001"/>
    <property type="gene ID" value="Zm00001eb088990"/>
</dbReference>
<proteinExistence type="predicted"/>
<dbReference type="Gene3D" id="2.30.29.30">
    <property type="entry name" value="Pleckstrin-homology domain (PH domain)/Phosphotyrosine-binding domain (PTB)"/>
    <property type="match status" value="1"/>
</dbReference>